<gene>
    <name evidence="3" type="ORF">P691DRAFT_764960</name>
</gene>
<feature type="signal peptide" evidence="2">
    <location>
        <begin position="1"/>
        <end position="16"/>
    </location>
</feature>
<evidence type="ECO:0000313" key="4">
    <source>
        <dbReference type="Proteomes" id="UP000807342"/>
    </source>
</evidence>
<feature type="chain" id="PRO_5040366303" evidence="2">
    <location>
        <begin position="17"/>
        <end position="71"/>
    </location>
</feature>
<sequence>MACSILWIAINAAVEAVLLGKNAYPIDSNLKLQHIEHLLSWPFATSDVPLPHRPQYINPKSSPRPTYPPLE</sequence>
<dbReference type="AlphaFoldDB" id="A0A9P5X0T0"/>
<accession>A0A9P5X0T0</accession>
<evidence type="ECO:0000313" key="3">
    <source>
        <dbReference type="EMBL" id="KAF9442683.1"/>
    </source>
</evidence>
<feature type="region of interest" description="Disordered" evidence="1">
    <location>
        <begin position="52"/>
        <end position="71"/>
    </location>
</feature>
<protein>
    <submittedName>
        <fullName evidence="3">Uncharacterized protein</fullName>
    </submittedName>
</protein>
<organism evidence="3 4">
    <name type="scientific">Macrolepiota fuliginosa MF-IS2</name>
    <dbReference type="NCBI Taxonomy" id="1400762"/>
    <lineage>
        <taxon>Eukaryota</taxon>
        <taxon>Fungi</taxon>
        <taxon>Dikarya</taxon>
        <taxon>Basidiomycota</taxon>
        <taxon>Agaricomycotina</taxon>
        <taxon>Agaricomycetes</taxon>
        <taxon>Agaricomycetidae</taxon>
        <taxon>Agaricales</taxon>
        <taxon>Agaricineae</taxon>
        <taxon>Agaricaceae</taxon>
        <taxon>Macrolepiota</taxon>
    </lineage>
</organism>
<keyword evidence="2" id="KW-0732">Signal</keyword>
<dbReference type="Proteomes" id="UP000807342">
    <property type="component" value="Unassembled WGS sequence"/>
</dbReference>
<evidence type="ECO:0000256" key="2">
    <source>
        <dbReference type="SAM" id="SignalP"/>
    </source>
</evidence>
<keyword evidence="4" id="KW-1185">Reference proteome</keyword>
<name>A0A9P5X0T0_9AGAR</name>
<comment type="caution">
    <text evidence="3">The sequence shown here is derived from an EMBL/GenBank/DDBJ whole genome shotgun (WGS) entry which is preliminary data.</text>
</comment>
<dbReference type="EMBL" id="MU151584">
    <property type="protein sequence ID" value="KAF9442683.1"/>
    <property type="molecule type" value="Genomic_DNA"/>
</dbReference>
<proteinExistence type="predicted"/>
<evidence type="ECO:0000256" key="1">
    <source>
        <dbReference type="SAM" id="MobiDB-lite"/>
    </source>
</evidence>
<reference evidence="3" key="1">
    <citation type="submission" date="2020-11" db="EMBL/GenBank/DDBJ databases">
        <authorList>
            <consortium name="DOE Joint Genome Institute"/>
            <person name="Ahrendt S."/>
            <person name="Riley R."/>
            <person name="Andreopoulos W."/>
            <person name="Labutti K."/>
            <person name="Pangilinan J."/>
            <person name="Ruiz-Duenas F.J."/>
            <person name="Barrasa J.M."/>
            <person name="Sanchez-Garcia M."/>
            <person name="Camarero S."/>
            <person name="Miyauchi S."/>
            <person name="Serrano A."/>
            <person name="Linde D."/>
            <person name="Babiker R."/>
            <person name="Drula E."/>
            <person name="Ayuso-Fernandez I."/>
            <person name="Pacheco R."/>
            <person name="Padilla G."/>
            <person name="Ferreira P."/>
            <person name="Barriuso J."/>
            <person name="Kellner H."/>
            <person name="Castanera R."/>
            <person name="Alfaro M."/>
            <person name="Ramirez L."/>
            <person name="Pisabarro A.G."/>
            <person name="Kuo A."/>
            <person name="Tritt A."/>
            <person name="Lipzen A."/>
            <person name="He G."/>
            <person name="Yan M."/>
            <person name="Ng V."/>
            <person name="Cullen D."/>
            <person name="Martin F."/>
            <person name="Rosso M.-N."/>
            <person name="Henrissat B."/>
            <person name="Hibbett D."/>
            <person name="Martinez A.T."/>
            <person name="Grigoriev I.V."/>
        </authorList>
    </citation>
    <scope>NUCLEOTIDE SEQUENCE</scope>
    <source>
        <strain evidence="3">MF-IS2</strain>
    </source>
</reference>